<comment type="catalytic activity">
    <reaction evidence="11">
        <text>1D-myo-inositol 1,2,4,5,6-pentakisphosphate + H2O = 1D-myo-inositol 1,2,5,6-tetrakisphosphate + phosphate</text>
        <dbReference type="Rhea" id="RHEA:77115"/>
        <dbReference type="ChEBI" id="CHEBI:15377"/>
        <dbReference type="ChEBI" id="CHEBI:43474"/>
        <dbReference type="ChEBI" id="CHEBI:57798"/>
        <dbReference type="ChEBI" id="CHEBI:195535"/>
        <dbReference type="EC" id="3.1.3.62"/>
    </reaction>
    <physiologicalReaction direction="left-to-right" evidence="11">
        <dbReference type="Rhea" id="RHEA:77116"/>
    </physiologicalReaction>
</comment>
<dbReference type="EC" id="3.1.3.62" evidence="4"/>
<evidence type="ECO:0000256" key="5">
    <source>
        <dbReference type="ARBA" id="ARBA00018097"/>
    </source>
</evidence>
<comment type="subcellular location">
    <subcellularLocation>
        <location evidence="1">Membrane</location>
    </subcellularLocation>
</comment>
<dbReference type="GO" id="GO:0016020">
    <property type="term" value="C:membrane"/>
    <property type="evidence" value="ECO:0007669"/>
    <property type="project" value="UniProtKB-SubCell"/>
</dbReference>
<evidence type="ECO:0000256" key="13">
    <source>
        <dbReference type="ARBA" id="ARBA00043832"/>
    </source>
</evidence>
<accession>A0A7X9X9N7</accession>
<evidence type="ECO:0000313" key="15">
    <source>
        <dbReference type="Proteomes" id="UP000576082"/>
    </source>
</evidence>
<comment type="catalytic activity">
    <reaction evidence="12">
        <text>1D-myo-inositol hexakisphosphate + H2O = 1D-myo-inositol 1,2,4,5,6-pentakisphosphate + phosphate</text>
        <dbReference type="Rhea" id="RHEA:16989"/>
        <dbReference type="ChEBI" id="CHEBI:15377"/>
        <dbReference type="ChEBI" id="CHEBI:43474"/>
        <dbReference type="ChEBI" id="CHEBI:57798"/>
        <dbReference type="ChEBI" id="CHEBI:58130"/>
        <dbReference type="EC" id="3.1.3.62"/>
    </reaction>
    <physiologicalReaction direction="left-to-right" evidence="12">
        <dbReference type="Rhea" id="RHEA:16990"/>
    </physiologicalReaction>
</comment>
<dbReference type="PANTHER" id="PTHR20963:SF8">
    <property type="entry name" value="MULTIPLE INOSITOL POLYPHOSPHATE PHOSPHATASE 1"/>
    <property type="match status" value="1"/>
</dbReference>
<evidence type="ECO:0000256" key="9">
    <source>
        <dbReference type="ARBA" id="ARBA00031642"/>
    </source>
</evidence>
<reference evidence="14 15" key="1">
    <citation type="submission" date="2020-04" db="EMBL/GenBank/DDBJ databases">
        <title>Flammeovirga sp. SR4, a novel species isolated from seawater.</title>
        <authorList>
            <person name="Wang X."/>
        </authorList>
    </citation>
    <scope>NUCLEOTIDE SEQUENCE [LARGE SCALE GENOMIC DNA]</scope>
    <source>
        <strain evidence="14 15">ATCC 23126</strain>
    </source>
</reference>
<dbReference type="GO" id="GO:0034417">
    <property type="term" value="F:bisphosphoglycerate 3-phosphatase activity"/>
    <property type="evidence" value="ECO:0007669"/>
    <property type="project" value="UniProtKB-EC"/>
</dbReference>
<dbReference type="Proteomes" id="UP000576082">
    <property type="component" value="Unassembled WGS sequence"/>
</dbReference>
<keyword evidence="8" id="KW-0472">Membrane</keyword>
<dbReference type="Gene3D" id="3.40.50.1240">
    <property type="entry name" value="Phosphoglycerate mutase-like"/>
    <property type="match status" value="1"/>
</dbReference>
<dbReference type="InterPro" id="IPR029033">
    <property type="entry name" value="His_PPase_superfam"/>
</dbReference>
<name>A0A7X9X9N7_9BACT</name>
<evidence type="ECO:0000256" key="6">
    <source>
        <dbReference type="ARBA" id="ARBA00022729"/>
    </source>
</evidence>
<sequence length="456" mass="52812">MTKYLRSIITITLFLLTQIACQKVENSTQLKEAKWHLGSKQNYIEPIENIELPDGYQLSFIAHVARHGSRFMSGPNEDIALFNLMNDAEQKKQLTEEGKKLLEQVKELTMLQFGRYGRLTQIGRKEHYDMAQRLYQLDSNFFKSSDKLIGNATYKLRTQNSRGSFIRGLTAVSGKNSWEINDFQKGNDPLLRFHKITPKYKAYKDSALWLNQINDIVNSDQYRTMASNILPRYFNEAFLEQFESGEAFYLDGENEVAISSRMDIVLALFECFKISFGIPENQRPDFMIFTHEQTELLAKVGDIETFYAKGPGYPKRNVSYSNSIGLLMDLTNQLKLASEQKLDYQGYFNFAHAETTLPLLVYLNLNEVNRKTNNFSTLDWSSSDYAMMATNLTWMLLEKKEKQYIQIRFNEIPATLPIKGNDDNVYALEDYLEYVESLVKPYAISDTDYETIVSQF</sequence>
<evidence type="ECO:0000256" key="7">
    <source>
        <dbReference type="ARBA" id="ARBA00022801"/>
    </source>
</evidence>
<keyword evidence="6" id="KW-0732">Signal</keyword>
<comment type="catalytic activity">
    <reaction evidence="10">
        <text>1D-myo-inositol 1,2,5,6-tetrakisphosphate + H2O = 1D-myo-inositol 1,2,6-trisphosphate + phosphate</text>
        <dbReference type="Rhea" id="RHEA:77119"/>
        <dbReference type="ChEBI" id="CHEBI:15377"/>
        <dbReference type="ChEBI" id="CHEBI:43474"/>
        <dbReference type="ChEBI" id="CHEBI:195535"/>
        <dbReference type="ChEBI" id="CHEBI:195537"/>
        <dbReference type="EC" id="3.1.3.62"/>
    </reaction>
    <physiologicalReaction direction="left-to-right" evidence="10">
        <dbReference type="Rhea" id="RHEA:77120"/>
    </physiologicalReaction>
</comment>
<dbReference type="EMBL" id="JABANE010000032">
    <property type="protein sequence ID" value="NME68965.1"/>
    <property type="molecule type" value="Genomic_DNA"/>
</dbReference>
<dbReference type="InterPro" id="IPR000560">
    <property type="entry name" value="His_Pase_clade-2"/>
</dbReference>
<comment type="similarity">
    <text evidence="2">Belongs to the histidine acid phosphatase family. MINPP1 subfamily.</text>
</comment>
<dbReference type="RefSeq" id="WP_169657255.1">
    <property type="nucleotide sequence ID" value="NZ_JABANE010000032.1"/>
</dbReference>
<comment type="catalytic activity">
    <reaction evidence="13">
        <text>(2R)-2,3-bisphosphoglycerate + H2O = (2R)-2-phosphoglycerate + phosphate</text>
        <dbReference type="Rhea" id="RHEA:27381"/>
        <dbReference type="ChEBI" id="CHEBI:15377"/>
        <dbReference type="ChEBI" id="CHEBI:43474"/>
        <dbReference type="ChEBI" id="CHEBI:58248"/>
        <dbReference type="ChEBI" id="CHEBI:58289"/>
        <dbReference type="EC" id="3.1.3.80"/>
    </reaction>
    <physiologicalReaction direction="left-to-right" evidence="13">
        <dbReference type="Rhea" id="RHEA:27382"/>
    </physiologicalReaction>
</comment>
<keyword evidence="7" id="KW-0378">Hydrolase</keyword>
<proteinExistence type="inferred from homology"/>
<evidence type="ECO:0000256" key="12">
    <source>
        <dbReference type="ARBA" id="ARBA00043691"/>
    </source>
</evidence>
<evidence type="ECO:0000256" key="11">
    <source>
        <dbReference type="ARBA" id="ARBA00043671"/>
    </source>
</evidence>
<keyword evidence="15" id="KW-1185">Reference proteome</keyword>
<evidence type="ECO:0000256" key="3">
    <source>
        <dbReference type="ARBA" id="ARBA00012976"/>
    </source>
</evidence>
<evidence type="ECO:0000256" key="1">
    <source>
        <dbReference type="ARBA" id="ARBA00004370"/>
    </source>
</evidence>
<evidence type="ECO:0000313" key="14">
    <source>
        <dbReference type="EMBL" id="NME68965.1"/>
    </source>
</evidence>
<dbReference type="AlphaFoldDB" id="A0A7X9X9N7"/>
<gene>
    <name evidence="14" type="ORF">HHU12_13410</name>
</gene>
<comment type="caution">
    <text evidence="14">The sequence shown here is derived from an EMBL/GenBank/DDBJ whole genome shotgun (WGS) entry which is preliminary data.</text>
</comment>
<evidence type="ECO:0000256" key="2">
    <source>
        <dbReference type="ARBA" id="ARBA00008422"/>
    </source>
</evidence>
<evidence type="ECO:0000256" key="4">
    <source>
        <dbReference type="ARBA" id="ARBA00013040"/>
    </source>
</evidence>
<dbReference type="PANTHER" id="PTHR20963">
    <property type="entry name" value="MULTIPLE INOSITOL POLYPHOSPHATE PHOSPHATASE-RELATED"/>
    <property type="match status" value="1"/>
</dbReference>
<dbReference type="SUPFAM" id="SSF53254">
    <property type="entry name" value="Phosphoglycerate mutase-like"/>
    <property type="match status" value="1"/>
</dbReference>
<organism evidence="14 15">
    <name type="scientific">Flammeovirga aprica JL-4</name>
    <dbReference type="NCBI Taxonomy" id="694437"/>
    <lineage>
        <taxon>Bacteria</taxon>
        <taxon>Pseudomonadati</taxon>
        <taxon>Bacteroidota</taxon>
        <taxon>Cytophagia</taxon>
        <taxon>Cytophagales</taxon>
        <taxon>Flammeovirgaceae</taxon>
        <taxon>Flammeovirga</taxon>
    </lineage>
</organism>
<dbReference type="EC" id="3.1.3.80" evidence="3"/>
<protein>
    <recommendedName>
        <fullName evidence="5">Multiple inositol polyphosphate phosphatase 1</fullName>
        <ecNumber evidence="4">3.1.3.62</ecNumber>
        <ecNumber evidence="3">3.1.3.80</ecNumber>
    </recommendedName>
    <alternativeName>
        <fullName evidence="9">2,3-bisphosphoglycerate 3-phosphatase</fullName>
    </alternativeName>
</protein>
<evidence type="ECO:0000256" key="8">
    <source>
        <dbReference type="ARBA" id="ARBA00023136"/>
    </source>
</evidence>
<dbReference type="Pfam" id="PF00328">
    <property type="entry name" value="His_Phos_2"/>
    <property type="match status" value="1"/>
</dbReference>
<evidence type="ECO:0000256" key="10">
    <source>
        <dbReference type="ARBA" id="ARBA00043668"/>
    </source>
</evidence>